<evidence type="ECO:0000313" key="1">
    <source>
        <dbReference type="EMBL" id="RUS94669.1"/>
    </source>
</evidence>
<evidence type="ECO:0000313" key="2">
    <source>
        <dbReference type="Proteomes" id="UP000271624"/>
    </source>
</evidence>
<dbReference type="RefSeq" id="WP_127087237.1">
    <property type="nucleotide sequence ID" value="NZ_RSCL01000047.1"/>
</dbReference>
<accession>A0A3S1AL85</accession>
<dbReference type="AlphaFoldDB" id="A0A3S1AL85"/>
<organism evidence="1 2">
    <name type="scientific">Dulcicalothrix desertica PCC 7102</name>
    <dbReference type="NCBI Taxonomy" id="232991"/>
    <lineage>
        <taxon>Bacteria</taxon>
        <taxon>Bacillati</taxon>
        <taxon>Cyanobacteriota</taxon>
        <taxon>Cyanophyceae</taxon>
        <taxon>Nostocales</taxon>
        <taxon>Calotrichaceae</taxon>
        <taxon>Dulcicalothrix</taxon>
    </lineage>
</organism>
<sequence>MALVFVHVYIPVEKIGKLNNHTESLALEEIEMSRVPCVGEFVRYKGYNYKVDKVIHNLDFDRSNSLAIVNPEAFIHVSLCDL</sequence>
<comment type="caution">
    <text evidence="1">The sequence shown here is derived from an EMBL/GenBank/DDBJ whole genome shotgun (WGS) entry which is preliminary data.</text>
</comment>
<name>A0A3S1AL85_9CYAN</name>
<protein>
    <submittedName>
        <fullName evidence="1">Uncharacterized protein</fullName>
    </submittedName>
</protein>
<dbReference type="EMBL" id="RSCL01000047">
    <property type="protein sequence ID" value="RUS94669.1"/>
    <property type="molecule type" value="Genomic_DNA"/>
</dbReference>
<keyword evidence="2" id="KW-1185">Reference proteome</keyword>
<gene>
    <name evidence="1" type="ORF">DSM106972_093060</name>
</gene>
<reference evidence="1" key="2">
    <citation type="journal article" date="2019" name="Genome Biol. Evol.">
        <title>Day and night: Metabolic profiles and evolutionary relationships of six axenic non-marine cyanobacteria.</title>
        <authorList>
            <person name="Will S.E."/>
            <person name="Henke P."/>
            <person name="Boedeker C."/>
            <person name="Huang S."/>
            <person name="Brinkmann H."/>
            <person name="Rohde M."/>
            <person name="Jarek M."/>
            <person name="Friedl T."/>
            <person name="Seufert S."/>
            <person name="Schumacher M."/>
            <person name="Overmann J."/>
            <person name="Neumann-Schaal M."/>
            <person name="Petersen J."/>
        </authorList>
    </citation>
    <scope>NUCLEOTIDE SEQUENCE [LARGE SCALE GENOMIC DNA]</scope>
    <source>
        <strain evidence="1">PCC 7102</strain>
    </source>
</reference>
<dbReference type="Proteomes" id="UP000271624">
    <property type="component" value="Unassembled WGS sequence"/>
</dbReference>
<proteinExistence type="predicted"/>
<reference evidence="1" key="1">
    <citation type="submission" date="2018-12" db="EMBL/GenBank/DDBJ databases">
        <authorList>
            <person name="Will S."/>
            <person name="Neumann-Schaal M."/>
            <person name="Henke P."/>
        </authorList>
    </citation>
    <scope>NUCLEOTIDE SEQUENCE</scope>
    <source>
        <strain evidence="1">PCC 7102</strain>
    </source>
</reference>
<dbReference type="OrthoDB" id="9913989at2"/>